<gene>
    <name evidence="2" type="ORF">ACHHYP_02712</name>
</gene>
<dbReference type="PANTHER" id="PTHR31827">
    <property type="entry name" value="EMB|CAB89363.1"/>
    <property type="match status" value="1"/>
</dbReference>
<dbReference type="EMBL" id="JNBR01000024">
    <property type="protein sequence ID" value="OQS00760.1"/>
    <property type="molecule type" value="Genomic_DNA"/>
</dbReference>
<dbReference type="Pfam" id="PF24906">
    <property type="entry name" value="Zf_WRKY19"/>
    <property type="match status" value="1"/>
</dbReference>
<dbReference type="OrthoDB" id="71928at2759"/>
<dbReference type="STRING" id="1202772.A0A1V9ZSJ3"/>
<sequence>MLVTTLLNTATDVKPESFRSIPIAFLLSPTDDDATTSEEDEVVAPKPKKAVPKYCCNMDGCDRVSQRFGLCHRHGGKRACKAPNCESKDRGSGFCIKHGGGRPCEIATCNKKVRRKGVCAQHFRQLYHASP</sequence>
<evidence type="ECO:0000313" key="3">
    <source>
        <dbReference type="Proteomes" id="UP000243579"/>
    </source>
</evidence>
<organism evidence="2 3">
    <name type="scientific">Achlya hypogyna</name>
    <name type="common">Oomycete</name>
    <name type="synonym">Protoachlya hypogyna</name>
    <dbReference type="NCBI Taxonomy" id="1202772"/>
    <lineage>
        <taxon>Eukaryota</taxon>
        <taxon>Sar</taxon>
        <taxon>Stramenopiles</taxon>
        <taxon>Oomycota</taxon>
        <taxon>Saprolegniomycetes</taxon>
        <taxon>Saprolegniales</taxon>
        <taxon>Achlyaceae</taxon>
        <taxon>Achlya</taxon>
    </lineage>
</organism>
<protein>
    <recommendedName>
        <fullName evidence="1">C2H2-type domain-containing protein</fullName>
    </recommendedName>
</protein>
<evidence type="ECO:0000259" key="1">
    <source>
        <dbReference type="PROSITE" id="PS00028"/>
    </source>
</evidence>
<name>A0A1V9ZSJ3_ACHHY</name>
<dbReference type="PANTHER" id="PTHR31827:SF1">
    <property type="entry name" value="EMB|CAB89363.1"/>
    <property type="match status" value="1"/>
</dbReference>
<dbReference type="InterPro" id="IPR013087">
    <property type="entry name" value="Znf_C2H2_type"/>
</dbReference>
<keyword evidence="3" id="KW-1185">Reference proteome</keyword>
<dbReference type="Proteomes" id="UP000243579">
    <property type="component" value="Unassembled WGS sequence"/>
</dbReference>
<evidence type="ECO:0000313" key="2">
    <source>
        <dbReference type="EMBL" id="OQS00760.1"/>
    </source>
</evidence>
<feature type="domain" description="C2H2-type" evidence="1">
    <location>
        <begin position="104"/>
        <end position="128"/>
    </location>
</feature>
<comment type="caution">
    <text evidence="2">The sequence shown here is derived from an EMBL/GenBank/DDBJ whole genome shotgun (WGS) entry which is preliminary data.</text>
</comment>
<dbReference type="PROSITE" id="PS00028">
    <property type="entry name" value="ZINC_FINGER_C2H2_1"/>
    <property type="match status" value="1"/>
</dbReference>
<reference evidence="2 3" key="1">
    <citation type="journal article" date="2014" name="Genome Biol. Evol.">
        <title>The secreted proteins of Achlya hypogyna and Thraustotheca clavata identify the ancestral oomycete secretome and reveal gene acquisitions by horizontal gene transfer.</title>
        <authorList>
            <person name="Misner I."/>
            <person name="Blouin N."/>
            <person name="Leonard G."/>
            <person name="Richards T.A."/>
            <person name="Lane C.E."/>
        </authorList>
    </citation>
    <scope>NUCLEOTIDE SEQUENCE [LARGE SCALE GENOMIC DNA]</scope>
    <source>
        <strain evidence="2 3">ATCC 48635</strain>
    </source>
</reference>
<dbReference type="AlphaFoldDB" id="A0A1V9ZSJ3"/>
<proteinExistence type="predicted"/>
<accession>A0A1V9ZSJ3</accession>
<dbReference type="InterPro" id="IPR056866">
    <property type="entry name" value="Znf_WRKY19"/>
</dbReference>